<organism evidence="1 2">
    <name type="scientific">Candidatus Sulfuritelmatomonas gaucii</name>
    <dbReference type="NCBI Taxonomy" id="2043161"/>
    <lineage>
        <taxon>Bacteria</taxon>
        <taxon>Pseudomonadati</taxon>
        <taxon>Acidobacteriota</taxon>
        <taxon>Terriglobia</taxon>
        <taxon>Terriglobales</taxon>
        <taxon>Acidobacteriaceae</taxon>
        <taxon>Candidatus Sulfuritelmatomonas</taxon>
    </lineage>
</organism>
<dbReference type="Proteomes" id="UP000239735">
    <property type="component" value="Unassembled WGS sequence"/>
</dbReference>
<dbReference type="Gene3D" id="3.20.20.70">
    <property type="entry name" value="Aldolase class I"/>
    <property type="match status" value="1"/>
</dbReference>
<accession>A0A2N9L3V2</accession>
<dbReference type="EMBL" id="OKRB01000014">
    <property type="protein sequence ID" value="SPE17823.1"/>
    <property type="molecule type" value="Genomic_DNA"/>
</dbReference>
<reference evidence="2" key="1">
    <citation type="submission" date="2018-02" db="EMBL/GenBank/DDBJ databases">
        <authorList>
            <person name="Hausmann B."/>
        </authorList>
    </citation>
    <scope>NUCLEOTIDE SEQUENCE [LARGE SCALE GENOMIC DNA]</scope>
    <source>
        <strain evidence="2">Peat soil MAG SbA5</strain>
    </source>
</reference>
<name>A0A2N9L3V2_9BACT</name>
<dbReference type="OrthoDB" id="236271at2"/>
<evidence type="ECO:0000313" key="2">
    <source>
        <dbReference type="Proteomes" id="UP000239735"/>
    </source>
</evidence>
<evidence type="ECO:0008006" key="3">
    <source>
        <dbReference type="Google" id="ProtNLM"/>
    </source>
</evidence>
<protein>
    <recommendedName>
        <fullName evidence="3">Fructose-bisphosphate aldolase</fullName>
    </recommendedName>
</protein>
<sequence length="341" mass="37080">MDKSLDVKLAALASDPACQAFILADAKDADMAFGIASPGKDAAGRLRSLTEFRDQIREIVAQGLVDIMLMSASTSELLTIRERIFDASPVTPAVRANDSSDIHLVRGGRYASMASRPFASTTIDHIQAGKRPCTQAERSTGANLGLYSVTFNNDPERDLKVLEAYKAFRLEAEEKGFQHFLEVFHPNVPPELHGLAPEQIPHFANDHIARMLAGVPSRSRPRFLKIPYAGPQALEELCAYDPSLIVGVLGGSAGTTLDAFALLYEARRHGARVALFGRKINAAEDQLCFVQHLRWVADDQLQPAEAVKAYHAALQAKGITPRRSLSRDLELTSTVVSHAGG</sequence>
<dbReference type="AlphaFoldDB" id="A0A2N9L3V2"/>
<proteinExistence type="predicted"/>
<dbReference type="InterPro" id="IPR013785">
    <property type="entry name" value="Aldolase_TIM"/>
</dbReference>
<evidence type="ECO:0000313" key="1">
    <source>
        <dbReference type="EMBL" id="SPE17823.1"/>
    </source>
</evidence>
<gene>
    <name evidence="1" type="ORF">SBA5_1100003</name>
</gene>